<evidence type="ECO:0000259" key="3">
    <source>
        <dbReference type="PROSITE" id="PS01124"/>
    </source>
</evidence>
<dbReference type="InterPro" id="IPR002818">
    <property type="entry name" value="DJ-1/PfpI"/>
</dbReference>
<evidence type="ECO:0000313" key="5">
    <source>
        <dbReference type="Proteomes" id="UP000662747"/>
    </source>
</evidence>
<proteinExistence type="predicted"/>
<dbReference type="RefSeq" id="WP_206726152.1">
    <property type="nucleotide sequence ID" value="NZ_CP071090.1"/>
</dbReference>
<evidence type="ECO:0000313" key="4">
    <source>
        <dbReference type="EMBL" id="QSQ24590.1"/>
    </source>
</evidence>
<reference evidence="4 5" key="1">
    <citation type="submission" date="2021-02" db="EMBL/GenBank/DDBJ databases">
        <title>De Novo genome assembly of isolated myxobacteria.</title>
        <authorList>
            <person name="Stevens D.C."/>
        </authorList>
    </citation>
    <scope>NUCLEOTIDE SEQUENCE [LARGE SCALE GENOMIC DNA]</scope>
    <source>
        <strain evidence="5">SCPEA02</strain>
    </source>
</reference>
<dbReference type="InterPro" id="IPR009057">
    <property type="entry name" value="Homeodomain-like_sf"/>
</dbReference>
<keyword evidence="1" id="KW-0805">Transcription regulation</keyword>
<organism evidence="4 5">
    <name type="scientific">Pyxidicoccus parkwayensis</name>
    <dbReference type="NCBI Taxonomy" id="2813578"/>
    <lineage>
        <taxon>Bacteria</taxon>
        <taxon>Pseudomonadati</taxon>
        <taxon>Myxococcota</taxon>
        <taxon>Myxococcia</taxon>
        <taxon>Myxococcales</taxon>
        <taxon>Cystobacterineae</taxon>
        <taxon>Myxococcaceae</taxon>
        <taxon>Pyxidicoccus</taxon>
    </lineage>
</organism>
<dbReference type="Gene3D" id="1.10.10.60">
    <property type="entry name" value="Homeodomain-like"/>
    <property type="match status" value="1"/>
</dbReference>
<keyword evidence="2" id="KW-0804">Transcription</keyword>
<dbReference type="PANTHER" id="PTHR43130:SF3">
    <property type="entry name" value="HTH-TYPE TRANSCRIPTIONAL REGULATOR RV1931C"/>
    <property type="match status" value="1"/>
</dbReference>
<dbReference type="InterPro" id="IPR052158">
    <property type="entry name" value="INH-QAR"/>
</dbReference>
<sequence length="354" mass="39159">MKRAPQRPRPTASARPGARGQPLRIALLAFDDAQVLDITGPLEVFGRASRWLREEHGATGDRYTLELISAHGSVLRSSSGLRLVADAVIPRRSTRDPIDTLLIAGGRGVRHVAEDKHVLAWVREQAPRVRRLASVCTGAFVLAAAGLLDGRRAVTHWSECEQLARLHPRVTVEQDPIFIRDGHVYTSAGVTAGMDLALALVEEDCGKDLAMAVARELVLFLRRPGGQSQFSVQLSTQSAERAPLRDLQAWMADHPGEDLRIPALARRAAMSERHFRRAFTAEVGCPPARFVEQVRVEAARRALEDTTDGVDAIADRLGFGTSESMRRAFTRMLHISPTAYRERFRAAEPRRHQT</sequence>
<dbReference type="SUPFAM" id="SSF46689">
    <property type="entry name" value="Homeodomain-like"/>
    <property type="match status" value="2"/>
</dbReference>
<dbReference type="EMBL" id="CP071090">
    <property type="protein sequence ID" value="QSQ24590.1"/>
    <property type="molecule type" value="Genomic_DNA"/>
</dbReference>
<dbReference type="Gene3D" id="3.40.50.880">
    <property type="match status" value="1"/>
</dbReference>
<gene>
    <name evidence="4" type="ORF">JY651_06460</name>
</gene>
<evidence type="ECO:0000256" key="1">
    <source>
        <dbReference type="ARBA" id="ARBA00023015"/>
    </source>
</evidence>
<name>A0ABX7P0J1_9BACT</name>
<feature type="domain" description="HTH araC/xylS-type" evidence="3">
    <location>
        <begin position="245"/>
        <end position="343"/>
    </location>
</feature>
<evidence type="ECO:0000256" key="2">
    <source>
        <dbReference type="ARBA" id="ARBA00023163"/>
    </source>
</evidence>
<dbReference type="CDD" id="cd03137">
    <property type="entry name" value="GATase1_AraC_1"/>
    <property type="match status" value="1"/>
</dbReference>
<dbReference type="SMART" id="SM00342">
    <property type="entry name" value="HTH_ARAC"/>
    <property type="match status" value="1"/>
</dbReference>
<dbReference type="Pfam" id="PF01965">
    <property type="entry name" value="DJ-1_PfpI"/>
    <property type="match status" value="1"/>
</dbReference>
<dbReference type="SUPFAM" id="SSF52317">
    <property type="entry name" value="Class I glutamine amidotransferase-like"/>
    <property type="match status" value="1"/>
</dbReference>
<dbReference type="InterPro" id="IPR018060">
    <property type="entry name" value="HTH_AraC"/>
</dbReference>
<dbReference type="Proteomes" id="UP000662747">
    <property type="component" value="Chromosome"/>
</dbReference>
<accession>A0ABX7P0J1</accession>
<protein>
    <submittedName>
        <fullName evidence="4">DJ-1/PfpI family protein</fullName>
    </submittedName>
</protein>
<keyword evidence="5" id="KW-1185">Reference proteome</keyword>
<dbReference type="PANTHER" id="PTHR43130">
    <property type="entry name" value="ARAC-FAMILY TRANSCRIPTIONAL REGULATOR"/>
    <property type="match status" value="1"/>
</dbReference>
<dbReference type="InterPro" id="IPR029062">
    <property type="entry name" value="Class_I_gatase-like"/>
</dbReference>
<dbReference type="PROSITE" id="PS01124">
    <property type="entry name" value="HTH_ARAC_FAMILY_2"/>
    <property type="match status" value="1"/>
</dbReference>
<dbReference type="Pfam" id="PF12833">
    <property type="entry name" value="HTH_18"/>
    <property type="match status" value="1"/>
</dbReference>